<feature type="transmembrane region" description="Helical" evidence="6">
    <location>
        <begin position="772"/>
        <end position="792"/>
    </location>
</feature>
<comment type="caution">
    <text evidence="9">The sequence shown here is derived from an EMBL/GenBank/DDBJ whole genome shotgun (WGS) entry which is preliminary data.</text>
</comment>
<reference evidence="9 10" key="1">
    <citation type="submission" date="2019-07" db="EMBL/GenBank/DDBJ databases">
        <title>Genomic Encyclopedia of Archaeal and Bacterial Type Strains, Phase II (KMG-II): from individual species to whole genera.</title>
        <authorList>
            <person name="Goeker M."/>
        </authorList>
    </citation>
    <scope>NUCLEOTIDE SEQUENCE [LARGE SCALE GENOMIC DNA]</scope>
    <source>
        <strain evidence="9 10">ATCC BAA-1854</strain>
    </source>
</reference>
<evidence type="ECO:0000256" key="6">
    <source>
        <dbReference type="SAM" id="Phobius"/>
    </source>
</evidence>
<feature type="domain" description="ABC3 transporter permease C-terminal" evidence="7">
    <location>
        <begin position="685"/>
        <end position="797"/>
    </location>
</feature>
<dbReference type="PANTHER" id="PTHR30572">
    <property type="entry name" value="MEMBRANE COMPONENT OF TRANSPORTER-RELATED"/>
    <property type="match status" value="1"/>
</dbReference>
<feature type="transmembrane region" description="Helical" evidence="6">
    <location>
        <begin position="428"/>
        <end position="448"/>
    </location>
</feature>
<evidence type="ECO:0000256" key="5">
    <source>
        <dbReference type="ARBA" id="ARBA00023136"/>
    </source>
</evidence>
<proteinExistence type="predicted"/>
<dbReference type="GO" id="GO:0022857">
    <property type="term" value="F:transmembrane transporter activity"/>
    <property type="evidence" value="ECO:0007669"/>
    <property type="project" value="TreeGrafter"/>
</dbReference>
<feature type="domain" description="ABC3 transporter permease C-terminal" evidence="7">
    <location>
        <begin position="290"/>
        <end position="408"/>
    </location>
</feature>
<name>A0A562UF26_9SPHI</name>
<dbReference type="PANTHER" id="PTHR30572:SF18">
    <property type="entry name" value="ABC-TYPE MACROLIDE FAMILY EXPORT SYSTEM PERMEASE COMPONENT 2"/>
    <property type="match status" value="1"/>
</dbReference>
<dbReference type="Pfam" id="PF12704">
    <property type="entry name" value="MacB_PCD"/>
    <property type="match status" value="2"/>
</dbReference>
<feature type="transmembrane region" description="Helical" evidence="6">
    <location>
        <begin position="342"/>
        <end position="362"/>
    </location>
</feature>
<dbReference type="EMBL" id="VLLI01000001">
    <property type="protein sequence ID" value="TWJ04364.1"/>
    <property type="molecule type" value="Genomic_DNA"/>
</dbReference>
<dbReference type="InterPro" id="IPR003838">
    <property type="entry name" value="ABC3_permease_C"/>
</dbReference>
<dbReference type="GO" id="GO:0005886">
    <property type="term" value="C:plasma membrane"/>
    <property type="evidence" value="ECO:0007669"/>
    <property type="project" value="UniProtKB-SubCell"/>
</dbReference>
<dbReference type="OrthoDB" id="1451596at2"/>
<dbReference type="InterPro" id="IPR050250">
    <property type="entry name" value="Macrolide_Exporter_MacB"/>
</dbReference>
<dbReference type="RefSeq" id="WP_144908530.1">
    <property type="nucleotide sequence ID" value="NZ_VLLI01000001.1"/>
</dbReference>
<feature type="domain" description="MacB-like periplasmic core" evidence="8">
    <location>
        <begin position="488"/>
        <end position="610"/>
    </location>
</feature>
<evidence type="ECO:0000313" key="9">
    <source>
        <dbReference type="EMBL" id="TWJ04364.1"/>
    </source>
</evidence>
<gene>
    <name evidence="9" type="ORF">JN11_00072</name>
</gene>
<feature type="transmembrane region" description="Helical" evidence="6">
    <location>
        <begin position="382"/>
        <end position="407"/>
    </location>
</feature>
<feature type="transmembrane region" description="Helical" evidence="6">
    <location>
        <begin position="684"/>
        <end position="705"/>
    </location>
</feature>
<keyword evidence="3 6" id="KW-0812">Transmembrane</keyword>
<feature type="transmembrane region" description="Helical" evidence="6">
    <location>
        <begin position="21"/>
        <end position="43"/>
    </location>
</feature>
<sequence length="806" mass="90415">MLRNMLLVTYRNLIKNKFYTFINVAGLALGIAAFVLISAYVHFEKSYDHMNADADNIYRVESQFYKGDVLNDSWATSTNGYATAMKANFPEIASFTRINWNNSERVVRYQNIKYREEHVCFADTNFFKFFTYKLIKGDASTVLNRPNTIAISQSSALKFFGNADPMGKFVDVTNYNGTFHCMVTGVFADVPPNTTIKFSFLISWDTQPRFLKDFWYIHESYTFVKLKPNTNIAAVEAKFPALAERYKTAQSLKDLKWAIRLIPLTSIHLNPAKPYEIETKGNALAVSFLNIMAFVILIIACVNYINLATTKAADRAREIGIRKVNGARIGQLLAQFLIESGIINLAALVIAIVIVNVSVYYLPSFTGKSATESLLFDLPLYLQTGAVLLAVMFLSGFYPALVLANVNPVRVLKGRYTFSKGGIILRKGMVAFQFTASLLLIAGTIAIYRQLHYMNNVDTGINMDQTLVLKAPVSTDNYASKLSSFKADVKNINGVKNITGSAAVPGKEVGGFSADRRFGASKAEERLYELQRVDFDFINAYDLKVIAGRAFDASRPSDSTGVVLNEAAVKQFGFASVNDAVGKKVWLETLDKKPNEVIGVVKNYHQQSLQRNYTPVILFMDPKLGWVGINYYSIKTSTNNNRQIVDEVKSIWNRYFPESSFDFFFLDDFYNQQYQQETQFGGTFMLFSVLAIIIACMGLFGLTAYNTSRRTKEIGVRKVLGASVQSIVSILTWDIIRLILVCSLIAIPLAFVLVNQWLNGYAFRVQLSLWQFILPILTLILLTLATISYLTVKAAMSNPARTLKDE</sequence>
<accession>A0A562UF26</accession>
<evidence type="ECO:0000256" key="4">
    <source>
        <dbReference type="ARBA" id="ARBA00022989"/>
    </source>
</evidence>
<keyword evidence="4 6" id="KW-1133">Transmembrane helix</keyword>
<evidence type="ECO:0000256" key="3">
    <source>
        <dbReference type="ARBA" id="ARBA00022692"/>
    </source>
</evidence>
<dbReference type="Proteomes" id="UP000317010">
    <property type="component" value="Unassembled WGS sequence"/>
</dbReference>
<keyword evidence="2" id="KW-1003">Cell membrane</keyword>
<evidence type="ECO:0000313" key="10">
    <source>
        <dbReference type="Proteomes" id="UP000317010"/>
    </source>
</evidence>
<dbReference type="Pfam" id="PF02687">
    <property type="entry name" value="FtsX"/>
    <property type="match status" value="2"/>
</dbReference>
<evidence type="ECO:0000256" key="1">
    <source>
        <dbReference type="ARBA" id="ARBA00004651"/>
    </source>
</evidence>
<evidence type="ECO:0000259" key="8">
    <source>
        <dbReference type="Pfam" id="PF12704"/>
    </source>
</evidence>
<keyword evidence="5 6" id="KW-0472">Membrane</keyword>
<evidence type="ECO:0000256" key="2">
    <source>
        <dbReference type="ARBA" id="ARBA00022475"/>
    </source>
</evidence>
<keyword evidence="10" id="KW-1185">Reference proteome</keyword>
<feature type="domain" description="MacB-like periplasmic core" evidence="8">
    <location>
        <begin position="20"/>
        <end position="240"/>
    </location>
</feature>
<feature type="transmembrane region" description="Helical" evidence="6">
    <location>
        <begin position="726"/>
        <end position="752"/>
    </location>
</feature>
<evidence type="ECO:0000259" key="7">
    <source>
        <dbReference type="Pfam" id="PF02687"/>
    </source>
</evidence>
<protein>
    <submittedName>
        <fullName evidence="9">Putative ABC transport system permease protein</fullName>
    </submittedName>
</protein>
<feature type="transmembrane region" description="Helical" evidence="6">
    <location>
        <begin position="283"/>
        <end position="305"/>
    </location>
</feature>
<dbReference type="AlphaFoldDB" id="A0A562UF26"/>
<organism evidence="9 10">
    <name type="scientific">Mucilaginibacter frigoritolerans</name>
    <dbReference type="NCBI Taxonomy" id="652788"/>
    <lineage>
        <taxon>Bacteria</taxon>
        <taxon>Pseudomonadati</taxon>
        <taxon>Bacteroidota</taxon>
        <taxon>Sphingobacteriia</taxon>
        <taxon>Sphingobacteriales</taxon>
        <taxon>Sphingobacteriaceae</taxon>
        <taxon>Mucilaginibacter</taxon>
    </lineage>
</organism>
<dbReference type="InterPro" id="IPR025857">
    <property type="entry name" value="MacB_PCD"/>
</dbReference>
<comment type="subcellular location">
    <subcellularLocation>
        <location evidence="1">Cell membrane</location>
        <topology evidence="1">Multi-pass membrane protein</topology>
    </subcellularLocation>
</comment>